<evidence type="ECO:0000256" key="2">
    <source>
        <dbReference type="ARBA" id="ARBA00022801"/>
    </source>
</evidence>
<name>A0AAE3DZW2_9FIRM</name>
<feature type="signal peptide" evidence="4">
    <location>
        <begin position="1"/>
        <end position="20"/>
    </location>
</feature>
<dbReference type="SUPFAM" id="SSF52266">
    <property type="entry name" value="SGNH hydrolase"/>
    <property type="match status" value="1"/>
</dbReference>
<comment type="caution">
    <text evidence="5">The sequence shown here is derived from an EMBL/GenBank/DDBJ whole genome shotgun (WGS) entry which is preliminary data.</text>
</comment>
<evidence type="ECO:0000256" key="3">
    <source>
        <dbReference type="SAM" id="MobiDB-lite"/>
    </source>
</evidence>
<dbReference type="PANTHER" id="PTHR43695:SF1">
    <property type="entry name" value="RHAMNOGALACTURONAN ACETYLESTERASE"/>
    <property type="match status" value="1"/>
</dbReference>
<dbReference type="InterPro" id="IPR036514">
    <property type="entry name" value="SGNH_hydro_sf"/>
</dbReference>
<gene>
    <name evidence="5" type="ORF">LKE05_11060</name>
</gene>
<dbReference type="Proteomes" id="UP001198242">
    <property type="component" value="Unassembled WGS sequence"/>
</dbReference>
<dbReference type="Gene3D" id="2.60.120.430">
    <property type="entry name" value="Galactose-binding lectin"/>
    <property type="match status" value="1"/>
</dbReference>
<accession>A0AAE3DZW2</accession>
<dbReference type="Gene3D" id="3.40.50.1110">
    <property type="entry name" value="SGNH hydrolase"/>
    <property type="match status" value="1"/>
</dbReference>
<feature type="region of interest" description="Disordered" evidence="3">
    <location>
        <begin position="32"/>
        <end position="75"/>
    </location>
</feature>
<protein>
    <submittedName>
        <fullName evidence="5">Uncharacterized protein</fullName>
    </submittedName>
</protein>
<evidence type="ECO:0000313" key="6">
    <source>
        <dbReference type="Proteomes" id="UP001198242"/>
    </source>
</evidence>
<comment type="similarity">
    <text evidence="1">Belongs to the 'GDSL' lipolytic enzyme family.</text>
</comment>
<feature type="region of interest" description="Disordered" evidence="3">
    <location>
        <begin position="164"/>
        <end position="195"/>
    </location>
</feature>
<evidence type="ECO:0000313" key="5">
    <source>
        <dbReference type="EMBL" id="MCC2211325.1"/>
    </source>
</evidence>
<feature type="chain" id="PRO_5042206575" evidence="4">
    <location>
        <begin position="21"/>
        <end position="1311"/>
    </location>
</feature>
<dbReference type="InterPro" id="IPR037459">
    <property type="entry name" value="RhgT-like"/>
</dbReference>
<sequence length="1311" mass="138910">MEKRKKLLSAILSVSMIASAFTALPLSASAEGEQNSGEEVTATVSPSTTAGVTTTGEPVATATTEVESTDEPATAATPEATGVVYEDQKIKITNAKADKVTIVISKYYDNKTLAGVELKENVTLENGSGEVAYDLQGKAAKIMVWDDIKTMTPLFATTSVEGTVDPAPTVKPTAPTSQPETTPTAEPTATPTVKPTEVPREYTEIYTQDYEDVADTSALKNIWASANYADGITLGTDNTKYAQYTDADKNTRSATSAFDVDLSSQNKYAVEFDLALTKSSKDDVQFVVASGTMPTANTGMTSNYIFKINMAGNSNNCKINDVDAATVTLTDAAWYHYTILVDKNEGLATVNITDKSGEKVVDKLIVPTNGVNDKITGILFLSGRYQSVMKLDNIVVRTTDKYDEFGQKAEETLSKVEFASELNTTINQPNEGEPVHKPIAIKATGIYGGDLTNKEGLNVEWTVTGLDKEDGYISLTKAEGTGEGTDGESPNGNTTAYFNVRNGVSNWFGKVTAKVTYLDESFEISTPFAVIGASGSTNIAPDAGYPENMSSYDDSLVGYTATSNTINSKDLVLNGWSIYGSNGVRTLTLKKDEDNTKYLQFASNGGGGSTVGVYQLAEQASQYIVDMKVRFTGGAMAFGHYGNTPNNATNNPNWTVSYGSGALTVGTQSIPGVNSEDWYRVIVSADESVGTYWVKVYNDAGTLVGETTAEAMSSTYTETQKYFCFQGTYPVDLASFKIYTPTASTMTVNTEAETIQVPETGANSATAELTAIVKDTDGYNISGAVTWSLADEYTGVSIASKDAQTATLTVTDEAAAGTVTVVATYGSKRVEKEISLSTTGNAIAFTKSSSSITIPFEGSDAVTGNFAAEVRDKAGQPVEGANVTLSLVDAAGTPVTNAKGITFDATTGVLTVQAGAVSKVLYVKAVATVGDETLTSRVKVNVHGLSFAFGSNDPSDDSFTKVTAADAYSDKIGYGFDDTSVVTSEESDVKGTAAYRFKAKVPNGNYVVKVTTSSATMTSEVVEGVAATTGITKTGTQFNVAVCDGVLDLTFESGSTLSDLTITQAAAKAALAKPAVYAIGDSTTNNNASGNISWGNRVGNGVAVPDTFSSFSNNGMAGRDSVNFYNQGRVETVLLSVCPGDYVTVNMGINSKEAGESASYYTLLNNYYVEGIIQRGAIPVIVTATPLGFSSSQYPYNASTGKFTVNRGTGAYNGDLRKIAQSHNLNIIELGYYFEDYFNSLTAEDVAAYNAENGTSFTSQVELVKSWYGDHNHYKQYLADKIGSYILDSVSKIAGGSTDFNQANDTHINEQ</sequence>
<organism evidence="5 6">
    <name type="scientific">Hominilimicola fabiformis</name>
    <dbReference type="NCBI Taxonomy" id="2885356"/>
    <lineage>
        <taxon>Bacteria</taxon>
        <taxon>Bacillati</taxon>
        <taxon>Bacillota</taxon>
        <taxon>Clostridia</taxon>
        <taxon>Eubacteriales</taxon>
        <taxon>Oscillospiraceae</taxon>
        <taxon>Hominilimicola</taxon>
    </lineage>
</organism>
<keyword evidence="2" id="KW-0378">Hydrolase</keyword>
<feature type="compositionally biased region" description="Low complexity" evidence="3">
    <location>
        <begin position="38"/>
        <end position="75"/>
    </location>
</feature>
<dbReference type="PANTHER" id="PTHR43695">
    <property type="entry name" value="PUTATIVE (AFU_ORTHOLOGUE AFUA_2G17250)-RELATED"/>
    <property type="match status" value="1"/>
</dbReference>
<feature type="compositionally biased region" description="Low complexity" evidence="3">
    <location>
        <begin position="172"/>
        <end position="195"/>
    </location>
</feature>
<evidence type="ECO:0000256" key="1">
    <source>
        <dbReference type="ARBA" id="ARBA00008668"/>
    </source>
</evidence>
<dbReference type="RefSeq" id="WP_308456905.1">
    <property type="nucleotide sequence ID" value="NZ_JAJEQM010000016.1"/>
</dbReference>
<reference evidence="5 6" key="1">
    <citation type="submission" date="2021-10" db="EMBL/GenBank/DDBJ databases">
        <title>Anaerobic single-cell dispensing facilitates the cultivation of human gut bacteria.</title>
        <authorList>
            <person name="Afrizal A."/>
        </authorList>
    </citation>
    <scope>NUCLEOTIDE SEQUENCE [LARGE SCALE GENOMIC DNA]</scope>
    <source>
        <strain evidence="5 6">CLA-AA-H232</strain>
    </source>
</reference>
<dbReference type="SUPFAM" id="SSF49785">
    <property type="entry name" value="Galactose-binding domain-like"/>
    <property type="match status" value="1"/>
</dbReference>
<dbReference type="GO" id="GO:0016787">
    <property type="term" value="F:hydrolase activity"/>
    <property type="evidence" value="ECO:0007669"/>
    <property type="project" value="UniProtKB-KW"/>
</dbReference>
<proteinExistence type="inferred from homology"/>
<keyword evidence="6" id="KW-1185">Reference proteome</keyword>
<dbReference type="EMBL" id="JAJEQM010000016">
    <property type="protein sequence ID" value="MCC2211325.1"/>
    <property type="molecule type" value="Genomic_DNA"/>
</dbReference>
<keyword evidence="4" id="KW-0732">Signal</keyword>
<evidence type="ECO:0000256" key="4">
    <source>
        <dbReference type="SAM" id="SignalP"/>
    </source>
</evidence>
<dbReference type="InterPro" id="IPR008979">
    <property type="entry name" value="Galactose-bd-like_sf"/>
</dbReference>